<dbReference type="Proteomes" id="UP000504603">
    <property type="component" value="Unplaced"/>
</dbReference>
<dbReference type="Pfam" id="PF14309">
    <property type="entry name" value="DUF4378"/>
    <property type="match status" value="1"/>
</dbReference>
<dbReference type="GeneID" id="111024001"/>
<feature type="compositionally biased region" description="Polar residues" evidence="1">
    <location>
        <begin position="633"/>
        <end position="654"/>
    </location>
</feature>
<name>A0A6J1DVZ1_MOMCH</name>
<evidence type="ECO:0000256" key="1">
    <source>
        <dbReference type="SAM" id="MobiDB-lite"/>
    </source>
</evidence>
<dbReference type="Pfam" id="PF14383">
    <property type="entry name" value="VARLMGL"/>
    <property type="match status" value="1"/>
</dbReference>
<dbReference type="RefSeq" id="XP_022157254.1">
    <property type="nucleotide sequence ID" value="XM_022301562.1"/>
</dbReference>
<protein>
    <submittedName>
        <fullName evidence="6 7">Uncharacterized protein LOC111024001 isoform X1</fullName>
    </submittedName>
</protein>
<feature type="domain" description="DUF3741" evidence="2">
    <location>
        <begin position="214"/>
        <end position="258"/>
    </location>
</feature>
<dbReference type="InterPro" id="IPR022212">
    <property type="entry name" value="DUF3741"/>
</dbReference>
<reference evidence="6 7" key="1">
    <citation type="submission" date="2025-04" db="UniProtKB">
        <authorList>
            <consortium name="RefSeq"/>
        </authorList>
    </citation>
    <scope>IDENTIFICATION</scope>
    <source>
        <strain evidence="6 7">OHB3-1</strain>
    </source>
</reference>
<dbReference type="RefSeq" id="XP_022157246.1">
    <property type="nucleotide sequence ID" value="XM_022301554.1"/>
</dbReference>
<dbReference type="PANTHER" id="PTHR46634">
    <property type="entry name" value="M REDUCTASE II SUBUNIT GAMMA, PUTATIVE (DUF3741)-RELATED"/>
    <property type="match status" value="1"/>
</dbReference>
<keyword evidence="5" id="KW-1185">Reference proteome</keyword>
<dbReference type="Pfam" id="PF12552">
    <property type="entry name" value="DUF3741"/>
    <property type="match status" value="1"/>
</dbReference>
<dbReference type="InterPro" id="IPR032795">
    <property type="entry name" value="DUF3741-assoc"/>
</dbReference>
<sequence length="991" mass="111548">MNGIQRRKVGNNDKPFPGCLGRMVNLFDLSTGVPRNKLLTDAPHREGSALSRSQADVARMFNHSTNQTEDNLTVPELQRISRKKANGTPVKMLIDQEMSEMERMHNPPNVVAKLMGLETLPRQLPGSSIQRNNVRSYPKSRVADHWMPLGCREQGDFLEEEIKCQDDQCSEQKEYKDVYEIWQQSPQTNYTREKLPKKGMESEILNDRKMELVRQKFVEAKRLATNERLCQSKEFQDALDVLSSNKDLFVKFLQEPNSLFTQHLNELQSIPPSPETKRITVLRPTKVSRDEGFTEFEKKNYRQLRLPAQRGQSAILDKSDLRRSPTPANRTNEYAVAINRANEYAVAVQSTRIVVLKPSPGRSHDTKPIISLPGALPRVVQGGSFHEGFEDDDVKESRKFAKNITQKMCENLLGHRRDETLLSSVFSNGYTGDESSFEKSENDYAVENLSDLEVMSSSSRHSWEYVNRYSSPYSSSSFSRMSCSPESSVCREAKKRLSERWAMMASHGNYQEKRHVRRNSSTLGEMLALSDAKKSTVLDNEVNEHETSELDPCFNRDENIECIDDSPTTFIRSKSVPGSFASFGVLNVEASDLETVKTDDPKFLAKPKGTKSSSFNEKVSSLFFSRNKKTSKENCSGSQTKDESQYSSAGTPSPLSFIRHSRGVSNGNEGLEGCSSSSSFLHLTNMVAGGGAVHHEAGLSVKRPFMTGNIGENQEQPSPISVLEPPFFEDDYTNLELSSYLKPGNQEFCMPFKSSLIDKSPPIESIARSMFWGACLDSSAPYPLESPPVSTCLEEEQNWHCLVEALLTMSGLSSEVQQCGLLFTRWHSPVNPLDPSLRDKYANLSSKEPMLEAKRRQLRSSRKLVFDRVNAALVDITSEEHDQIWRAKTPTGAGARDSSSTECTSLTLLDCVMGKLKDWVCGESRCVLGDIGDSNSLVVERVVRKEVGGRNWDDHLRMEMNNLGKEVGRRLMEELLEEAVVELTGRCRIRF</sequence>
<organism evidence="5 7">
    <name type="scientific">Momordica charantia</name>
    <name type="common">Bitter gourd</name>
    <name type="synonym">Balsam pear</name>
    <dbReference type="NCBI Taxonomy" id="3673"/>
    <lineage>
        <taxon>Eukaryota</taxon>
        <taxon>Viridiplantae</taxon>
        <taxon>Streptophyta</taxon>
        <taxon>Embryophyta</taxon>
        <taxon>Tracheophyta</taxon>
        <taxon>Spermatophyta</taxon>
        <taxon>Magnoliopsida</taxon>
        <taxon>eudicotyledons</taxon>
        <taxon>Gunneridae</taxon>
        <taxon>Pentapetalae</taxon>
        <taxon>rosids</taxon>
        <taxon>fabids</taxon>
        <taxon>Cucurbitales</taxon>
        <taxon>Cucurbitaceae</taxon>
        <taxon>Momordiceae</taxon>
        <taxon>Momordica</taxon>
    </lineage>
</organism>
<feature type="region of interest" description="Disordered" evidence="1">
    <location>
        <begin position="630"/>
        <end position="662"/>
    </location>
</feature>
<evidence type="ECO:0000259" key="4">
    <source>
        <dbReference type="Pfam" id="PF14383"/>
    </source>
</evidence>
<gene>
    <name evidence="6 7" type="primary">LOC111024001</name>
</gene>
<evidence type="ECO:0000259" key="2">
    <source>
        <dbReference type="Pfam" id="PF12552"/>
    </source>
</evidence>
<evidence type="ECO:0000313" key="5">
    <source>
        <dbReference type="Proteomes" id="UP000504603"/>
    </source>
</evidence>
<accession>A0A6J1DVZ1</accession>
<evidence type="ECO:0000259" key="3">
    <source>
        <dbReference type="Pfam" id="PF14309"/>
    </source>
</evidence>
<dbReference type="InterPro" id="IPR025486">
    <property type="entry name" value="DUF4378"/>
</dbReference>
<dbReference type="AlphaFoldDB" id="A0A6J1DVZ1"/>
<feature type="domain" description="DUF4378" evidence="3">
    <location>
        <begin position="803"/>
        <end position="978"/>
    </location>
</feature>
<dbReference type="OrthoDB" id="1932693at2759"/>
<proteinExistence type="predicted"/>
<evidence type="ECO:0000313" key="6">
    <source>
        <dbReference type="RefSeq" id="XP_022157246.1"/>
    </source>
</evidence>
<feature type="domain" description="DUF3741" evidence="4">
    <location>
        <begin position="107"/>
        <end position="122"/>
    </location>
</feature>
<dbReference type="PANTHER" id="PTHR46634:SF3">
    <property type="entry name" value="M REDUCTASE II SUBUNIT GAMMA, PUTATIVE (DUF3741)-RELATED"/>
    <property type="match status" value="1"/>
</dbReference>
<dbReference type="KEGG" id="mcha:111024001"/>
<evidence type="ECO:0000313" key="7">
    <source>
        <dbReference type="RefSeq" id="XP_022157254.1"/>
    </source>
</evidence>